<protein>
    <recommendedName>
        <fullName evidence="2 8">Cryptochrome DASH</fullName>
    </recommendedName>
</protein>
<feature type="site" description="Electron transfer via tryptophanyl radical" evidence="7">
    <location>
        <position position="305"/>
    </location>
</feature>
<dbReference type="NCBIfam" id="TIGR02765">
    <property type="entry name" value="crypto_DASH"/>
    <property type="match status" value="1"/>
</dbReference>
<sequence length="421" mass="49567">MNDNAVLNHAVANNNPVIAVYCFDPRHFTTTTFGFKKTGPYRAQFLIETIKNLKETLKEKNITLVVSLTKPEHCISTLVKNHNISAVYYQKEWTQEEQEVEHLVKESIKTSEVTLHSYYDQFLFHPKDIPFSSINEIPKIYTAFRKACEKKAVVRPLVNLEINLPKTNLLNEDYAIPKLKDFGLSEFTVHPNTAFPYKGGETEGLKRINEYHWDTNHIASYKETRNGMIGSEYSSKYSAWLANGSISARQIYWDIKDYEKKVKKNQSTYWMIFELIWRDYFMYISLKYGNSIFKLNGILSKDYNWNKSKSALKQWINGTTPYDFVNANMIELKETGWMSNRGRQNVASYWAKELQQDWRIGASYFESLLIDYDVHSNYGNWMYNAGVGNDPRDRKFNIQLQAKRYDPNREYRKLWLNDELF</sequence>
<dbReference type="KEGG" id="cat:CA2559_07806"/>
<keyword evidence="5 8" id="KW-0157">Chromophore</keyword>
<evidence type="ECO:0000256" key="7">
    <source>
        <dbReference type="PIRSR" id="PIRSR602081-2"/>
    </source>
</evidence>
<dbReference type="PANTHER" id="PTHR11455:SF22">
    <property type="entry name" value="CRYPTOCHROME DASH"/>
    <property type="match status" value="1"/>
</dbReference>
<dbReference type="EMBL" id="CP002046">
    <property type="protein sequence ID" value="EAP85920.1"/>
    <property type="molecule type" value="Genomic_DNA"/>
</dbReference>
<dbReference type="GO" id="GO:0000719">
    <property type="term" value="P:photoreactive repair"/>
    <property type="evidence" value="ECO:0007669"/>
    <property type="project" value="TreeGrafter"/>
</dbReference>
<dbReference type="Gene3D" id="1.10.579.10">
    <property type="entry name" value="DNA Cyclobutane Dipyrimidine Photolyase, subunit A, domain 3"/>
    <property type="match status" value="1"/>
</dbReference>
<feature type="binding site" evidence="6">
    <location>
        <begin position="371"/>
        <end position="373"/>
    </location>
    <ligand>
        <name>FAD</name>
        <dbReference type="ChEBI" id="CHEBI:57692"/>
    </ligand>
</feature>
<proteinExistence type="inferred from homology"/>
<dbReference type="GO" id="GO:0071949">
    <property type="term" value="F:FAD binding"/>
    <property type="evidence" value="ECO:0007669"/>
    <property type="project" value="TreeGrafter"/>
</dbReference>
<feature type="binding site" evidence="6">
    <location>
        <begin position="234"/>
        <end position="238"/>
    </location>
    <ligand>
        <name>FAD</name>
        <dbReference type="ChEBI" id="CHEBI:57692"/>
    </ligand>
</feature>
<evidence type="ECO:0000256" key="1">
    <source>
        <dbReference type="ARBA" id="ARBA00005862"/>
    </source>
</evidence>
<dbReference type="PANTHER" id="PTHR11455">
    <property type="entry name" value="CRYPTOCHROME"/>
    <property type="match status" value="1"/>
</dbReference>
<comment type="similarity">
    <text evidence="1 8">Belongs to the DNA photolyase class-1 family.</text>
</comment>
<reference evidence="10 11" key="1">
    <citation type="journal article" date="2010" name="J. Bacteriol.">
        <title>The complete genome sequence of Croceibacter atlanticus HTCC2559T.</title>
        <authorList>
            <person name="Oh H.M."/>
            <person name="Kang I."/>
            <person name="Ferriera S."/>
            <person name="Giovannoni S.J."/>
            <person name="Cho J.C."/>
        </authorList>
    </citation>
    <scope>NUCLEOTIDE SEQUENCE [LARGE SCALE GENOMIC DNA]</scope>
    <source>
        <strain evidence="11">ATCC BAA-628 / HTCC2559 / KCTC 12090</strain>
    </source>
</reference>
<comment type="function">
    <text evidence="8">May have a photoreceptor function.</text>
</comment>
<dbReference type="HOGENOM" id="CLU_010348_6_2_10"/>
<dbReference type="STRING" id="216432.CA2559_07806"/>
<dbReference type="Pfam" id="PF00875">
    <property type="entry name" value="DNA_photolyase"/>
    <property type="match status" value="1"/>
</dbReference>
<dbReference type="InterPro" id="IPR036134">
    <property type="entry name" value="Crypto/Photolyase_FAD-like_sf"/>
</dbReference>
<dbReference type="InterPro" id="IPR014133">
    <property type="entry name" value="Cry_DASH"/>
</dbReference>
<dbReference type="InterPro" id="IPR005101">
    <property type="entry name" value="Cryptochr/Photolyase_FAD-bd"/>
</dbReference>
<dbReference type="SUPFAM" id="SSF48173">
    <property type="entry name" value="Cryptochrome/photolyase FAD-binding domain"/>
    <property type="match status" value="1"/>
</dbReference>
<keyword evidence="4 6" id="KW-0274">FAD</keyword>
<dbReference type="Gene3D" id="3.40.50.620">
    <property type="entry name" value="HUPs"/>
    <property type="match status" value="1"/>
</dbReference>
<dbReference type="Pfam" id="PF03441">
    <property type="entry name" value="FAD_binding_7"/>
    <property type="match status" value="1"/>
</dbReference>
<dbReference type="AlphaFoldDB" id="A3UBB9"/>
<dbReference type="eggNOG" id="COG0415">
    <property type="taxonomic scope" value="Bacteria"/>
</dbReference>
<evidence type="ECO:0000256" key="6">
    <source>
        <dbReference type="PIRSR" id="PIRSR602081-1"/>
    </source>
</evidence>
<dbReference type="GO" id="GO:0003904">
    <property type="term" value="F:deoxyribodipyrimidine photo-lyase activity"/>
    <property type="evidence" value="ECO:0007669"/>
    <property type="project" value="TreeGrafter"/>
</dbReference>
<evidence type="ECO:0000256" key="4">
    <source>
        <dbReference type="ARBA" id="ARBA00022827"/>
    </source>
</evidence>
<evidence type="ECO:0000313" key="10">
    <source>
        <dbReference type="EMBL" id="EAP85920.1"/>
    </source>
</evidence>
<feature type="site" description="Electron transfer via tryptophanyl radical" evidence="7">
    <location>
        <position position="358"/>
    </location>
</feature>
<dbReference type="Proteomes" id="UP000002297">
    <property type="component" value="Chromosome"/>
</dbReference>
<evidence type="ECO:0000256" key="5">
    <source>
        <dbReference type="ARBA" id="ARBA00022991"/>
    </source>
</evidence>
<dbReference type="InterPro" id="IPR002081">
    <property type="entry name" value="Cryptochrome/DNA_photolyase_1"/>
</dbReference>
<feature type="binding site" evidence="6">
    <location>
        <position position="221"/>
    </location>
    <ligand>
        <name>FAD</name>
        <dbReference type="ChEBI" id="CHEBI:57692"/>
    </ligand>
</feature>
<dbReference type="InterPro" id="IPR014729">
    <property type="entry name" value="Rossmann-like_a/b/a_fold"/>
</dbReference>
<comment type="cofactor">
    <cofactor evidence="6 8">
        <name>FAD</name>
        <dbReference type="ChEBI" id="CHEBI:57692"/>
    </cofactor>
    <text evidence="6 8">Binds 1 FAD per subunit.</text>
</comment>
<dbReference type="Gene3D" id="1.25.40.80">
    <property type="match status" value="1"/>
</dbReference>
<dbReference type="SUPFAM" id="SSF52425">
    <property type="entry name" value="Cryptochrome/photolyase, N-terminal domain"/>
    <property type="match status" value="1"/>
</dbReference>
<evidence type="ECO:0000313" key="11">
    <source>
        <dbReference type="Proteomes" id="UP000002297"/>
    </source>
</evidence>
<gene>
    <name evidence="10" type="ordered locus">CA2559_07806</name>
</gene>
<evidence type="ECO:0000256" key="8">
    <source>
        <dbReference type="RuleBase" id="RU367151"/>
    </source>
</evidence>
<name>A3UBB9_CROAH</name>
<evidence type="ECO:0000259" key="9">
    <source>
        <dbReference type="PROSITE" id="PS51645"/>
    </source>
</evidence>
<feature type="site" description="Electron transfer via tryptophanyl radical" evidence="7">
    <location>
        <position position="381"/>
    </location>
</feature>
<evidence type="ECO:0000256" key="2">
    <source>
        <dbReference type="ARBA" id="ARBA00017881"/>
    </source>
</evidence>
<dbReference type="InterPro" id="IPR006050">
    <property type="entry name" value="DNA_photolyase_N"/>
</dbReference>
<evidence type="ECO:0000256" key="3">
    <source>
        <dbReference type="ARBA" id="ARBA00022630"/>
    </source>
</evidence>
<feature type="domain" description="Photolyase/cryptochrome alpha/beta" evidence="9">
    <location>
        <begin position="1"/>
        <end position="123"/>
    </location>
</feature>
<accession>A3UBB9</accession>
<comment type="cofactor">
    <cofactor evidence="8">
        <name>(6R)-5,10-methylene-5,6,7,8-tetrahydrofolate</name>
        <dbReference type="ChEBI" id="CHEBI:15636"/>
    </cofactor>
    <text evidence="8">Binds 1 5,10-methenyltetrahydrofolate (MTHF) per subunit.</text>
</comment>
<keyword evidence="11" id="KW-1185">Reference proteome</keyword>
<dbReference type="PRINTS" id="PR00147">
    <property type="entry name" value="DNAPHOTLYASE"/>
</dbReference>
<dbReference type="InterPro" id="IPR036155">
    <property type="entry name" value="Crypto/Photolyase_N_sf"/>
</dbReference>
<dbReference type="PROSITE" id="PS51645">
    <property type="entry name" value="PHR_CRY_ALPHA_BETA"/>
    <property type="match status" value="1"/>
</dbReference>
<keyword evidence="3 6" id="KW-0285">Flavoprotein</keyword>
<organism evidence="10 11">
    <name type="scientific">Croceibacter atlanticus (strain ATCC BAA-628 / JCM 21780 / CIP 108009 / IAM 15332 / KCTC 12090 / HTCC2559)</name>
    <dbReference type="NCBI Taxonomy" id="216432"/>
    <lineage>
        <taxon>Bacteria</taxon>
        <taxon>Pseudomonadati</taxon>
        <taxon>Bacteroidota</taxon>
        <taxon>Flavobacteriia</taxon>
        <taxon>Flavobacteriales</taxon>
        <taxon>Flavobacteriaceae</taxon>
        <taxon>Croceibacter</taxon>
    </lineage>
</organism>
<dbReference type="GO" id="GO:0003684">
    <property type="term" value="F:damaged DNA binding"/>
    <property type="evidence" value="ECO:0007669"/>
    <property type="project" value="TreeGrafter"/>
</dbReference>